<name>A0ABM4ASR3_VANTA</name>
<accession>A0ABM4ASR3</accession>
<keyword evidence="1" id="KW-1185">Reference proteome</keyword>
<gene>
    <name evidence="2" type="primary">LOC113395485</name>
</gene>
<sequence length="216" mass="24273">MCPYVAIVAFAMVSIFRNSPDDWFRVMITNVELMTCAPPPLRVTIDCGSDEDPAQISNSRSAELFRSNSHFDVDSFCNLIHNAIPQVVKDGKIVVEQDLDQDGLGDSLAPVAIAPPSGFIPKLGFPKLKPPRLRTPMLNVPKLRPFQGALKPPKIGSPMSFRPLRYEEQSSAERLEKFKKGVQKMLHFVKFLGKIDQYLSERTRIVIDKLTKTFVD</sequence>
<evidence type="ECO:0000313" key="1">
    <source>
        <dbReference type="Proteomes" id="UP001652626"/>
    </source>
</evidence>
<evidence type="ECO:0000313" key="2">
    <source>
        <dbReference type="RefSeq" id="XP_064074334.1"/>
    </source>
</evidence>
<reference evidence="2" key="1">
    <citation type="submission" date="2025-08" db="UniProtKB">
        <authorList>
            <consortium name="RefSeq"/>
        </authorList>
    </citation>
    <scope>IDENTIFICATION</scope>
    <source>
        <tissue evidence="2">Whole body</tissue>
    </source>
</reference>
<dbReference type="Proteomes" id="UP001652626">
    <property type="component" value="Chromosome 21"/>
</dbReference>
<organism evidence="1 2">
    <name type="scientific">Vanessa tameamea</name>
    <name type="common">Kamehameha butterfly</name>
    <dbReference type="NCBI Taxonomy" id="334116"/>
    <lineage>
        <taxon>Eukaryota</taxon>
        <taxon>Metazoa</taxon>
        <taxon>Ecdysozoa</taxon>
        <taxon>Arthropoda</taxon>
        <taxon>Hexapoda</taxon>
        <taxon>Insecta</taxon>
        <taxon>Pterygota</taxon>
        <taxon>Neoptera</taxon>
        <taxon>Endopterygota</taxon>
        <taxon>Lepidoptera</taxon>
        <taxon>Glossata</taxon>
        <taxon>Ditrysia</taxon>
        <taxon>Papilionoidea</taxon>
        <taxon>Nymphalidae</taxon>
        <taxon>Nymphalinae</taxon>
        <taxon>Vanessa</taxon>
    </lineage>
</organism>
<dbReference type="GeneID" id="113395485"/>
<dbReference type="RefSeq" id="XP_064074334.1">
    <property type="nucleotide sequence ID" value="XM_064218264.1"/>
</dbReference>
<proteinExistence type="predicted"/>
<protein>
    <submittedName>
        <fullName evidence="2">Uncharacterized protein LOC113395485 isoform X1</fullName>
    </submittedName>
</protein>